<protein>
    <recommendedName>
        <fullName evidence="5">Mercury transporter</fullName>
    </recommendedName>
</protein>
<keyword evidence="4" id="KW-1185">Reference proteome</keyword>
<keyword evidence="2" id="KW-0472">Membrane</keyword>
<sequence>MPTAPRREPGTSGGRTALAGIGAALLMIVCCAAPALVATGVLAGTGAWLSSPWVIAAAFVLLAGAVTALAHHRRAGRADCCPPTDSTRDRADQAQEATAHHPRRRADQHP</sequence>
<dbReference type="AlphaFoldDB" id="A0A0X3USD1"/>
<evidence type="ECO:0000313" key="3">
    <source>
        <dbReference type="EMBL" id="KUL35468.1"/>
    </source>
</evidence>
<accession>A0A0X3USD1</accession>
<feature type="transmembrane region" description="Helical" evidence="2">
    <location>
        <begin position="50"/>
        <end position="70"/>
    </location>
</feature>
<feature type="transmembrane region" description="Helical" evidence="2">
    <location>
        <begin position="21"/>
        <end position="44"/>
    </location>
</feature>
<name>A0A0X3USD1_9ACTN</name>
<evidence type="ECO:0000256" key="1">
    <source>
        <dbReference type="SAM" id="MobiDB-lite"/>
    </source>
</evidence>
<dbReference type="OrthoDB" id="9998778at2"/>
<feature type="region of interest" description="Disordered" evidence="1">
    <location>
        <begin position="73"/>
        <end position="110"/>
    </location>
</feature>
<comment type="caution">
    <text evidence="3">The sequence shown here is derived from an EMBL/GenBank/DDBJ whole genome shotgun (WGS) entry which is preliminary data.</text>
</comment>
<gene>
    <name evidence="3" type="ORF">ADL12_20025</name>
</gene>
<keyword evidence="2" id="KW-1133">Transmembrane helix</keyword>
<proteinExistence type="predicted"/>
<keyword evidence="2" id="KW-0812">Transmembrane</keyword>
<evidence type="ECO:0000313" key="4">
    <source>
        <dbReference type="Proteomes" id="UP000053923"/>
    </source>
</evidence>
<dbReference type="RefSeq" id="WP_062704035.1">
    <property type="nucleotide sequence ID" value="NZ_LLZG01000153.1"/>
</dbReference>
<dbReference type="EMBL" id="LLZG01000153">
    <property type="protein sequence ID" value="KUL35468.1"/>
    <property type="molecule type" value="Genomic_DNA"/>
</dbReference>
<dbReference type="Gene3D" id="1.10.287.910">
    <property type="entry name" value="bacterial mercury transporter, merf"/>
    <property type="match status" value="1"/>
</dbReference>
<evidence type="ECO:0008006" key="5">
    <source>
        <dbReference type="Google" id="ProtNLM"/>
    </source>
</evidence>
<dbReference type="Proteomes" id="UP000053923">
    <property type="component" value="Unassembled WGS sequence"/>
</dbReference>
<reference evidence="4" key="1">
    <citation type="submission" date="2015-10" db="EMBL/GenBank/DDBJ databases">
        <authorList>
            <person name="Ju K.-S."/>
            <person name="Doroghazi J.R."/>
            <person name="Metcalf W.W."/>
        </authorList>
    </citation>
    <scope>NUCLEOTIDE SEQUENCE [LARGE SCALE GENOMIC DNA]</scope>
    <source>
        <strain evidence="4">NRRL 3151</strain>
    </source>
</reference>
<organism evidence="3 4">
    <name type="scientific">Streptomyces regalis</name>
    <dbReference type="NCBI Taxonomy" id="68262"/>
    <lineage>
        <taxon>Bacteria</taxon>
        <taxon>Bacillati</taxon>
        <taxon>Actinomycetota</taxon>
        <taxon>Actinomycetes</taxon>
        <taxon>Kitasatosporales</taxon>
        <taxon>Streptomycetaceae</taxon>
        <taxon>Streptomyces</taxon>
    </lineage>
</organism>
<evidence type="ECO:0000256" key="2">
    <source>
        <dbReference type="SAM" id="Phobius"/>
    </source>
</evidence>